<evidence type="ECO:0000313" key="1">
    <source>
        <dbReference type="EMBL" id="SFD39549.1"/>
    </source>
</evidence>
<dbReference type="EMBL" id="FOMH01000007">
    <property type="protein sequence ID" value="SFD39549.1"/>
    <property type="molecule type" value="Genomic_DNA"/>
</dbReference>
<dbReference type="AlphaFoldDB" id="A0A1I1RYY9"/>
<proteinExistence type="predicted"/>
<dbReference type="Proteomes" id="UP000199672">
    <property type="component" value="Unassembled WGS sequence"/>
</dbReference>
<dbReference type="NCBIfam" id="TIGR04256">
    <property type="entry name" value="GxxExxY"/>
    <property type="match status" value="1"/>
</dbReference>
<sequence>MLSERTEEIGKIIVNSAFKVHKQLGPGLLERVYEVCLAHEIAKAGLDVKRQVDIPIFYDGIEFSEGLRLDLLVEDSIIIEIKAVEQINPVWEAQIIGQLKLLNKDLGFLINFNVPLIKSGIRRFINTKRVF</sequence>
<organism evidence="1 2">
    <name type="scientific">Flavobacterium phragmitis</name>
    <dbReference type="NCBI Taxonomy" id="739143"/>
    <lineage>
        <taxon>Bacteria</taxon>
        <taxon>Pseudomonadati</taxon>
        <taxon>Bacteroidota</taxon>
        <taxon>Flavobacteriia</taxon>
        <taxon>Flavobacteriales</taxon>
        <taxon>Flavobacteriaceae</taxon>
        <taxon>Flavobacterium</taxon>
    </lineage>
</organism>
<dbReference type="Pfam" id="PF13366">
    <property type="entry name" value="PDDEXK_3"/>
    <property type="match status" value="1"/>
</dbReference>
<dbReference type="RefSeq" id="WP_091494679.1">
    <property type="nucleotide sequence ID" value="NZ_FOMH01000007.1"/>
</dbReference>
<reference evidence="2" key="1">
    <citation type="submission" date="2016-10" db="EMBL/GenBank/DDBJ databases">
        <authorList>
            <person name="Varghese N."/>
            <person name="Submissions S."/>
        </authorList>
    </citation>
    <scope>NUCLEOTIDE SEQUENCE [LARGE SCALE GENOMIC DNA]</scope>
    <source>
        <strain evidence="2">CGMCC 1.10370</strain>
    </source>
</reference>
<accession>A0A1I1RYY9</accession>
<dbReference type="STRING" id="739143.SAMN05216297_107237"/>
<gene>
    <name evidence="1" type="ORF">SAMN05216297_107237</name>
</gene>
<dbReference type="InterPro" id="IPR026350">
    <property type="entry name" value="GxxExxY"/>
</dbReference>
<protein>
    <submittedName>
        <fullName evidence="1">GxxExxY protein</fullName>
    </submittedName>
</protein>
<evidence type="ECO:0000313" key="2">
    <source>
        <dbReference type="Proteomes" id="UP000199672"/>
    </source>
</evidence>
<name>A0A1I1RYY9_9FLAO</name>
<keyword evidence="2" id="KW-1185">Reference proteome</keyword>
<dbReference type="OrthoDB" id="1119698at2"/>